<organism evidence="1 2">
    <name type="scientific">Botrytis paeoniae</name>
    <dbReference type="NCBI Taxonomy" id="278948"/>
    <lineage>
        <taxon>Eukaryota</taxon>
        <taxon>Fungi</taxon>
        <taxon>Dikarya</taxon>
        <taxon>Ascomycota</taxon>
        <taxon>Pezizomycotina</taxon>
        <taxon>Leotiomycetes</taxon>
        <taxon>Helotiales</taxon>
        <taxon>Sclerotiniaceae</taxon>
        <taxon>Botrytis</taxon>
    </lineage>
</organism>
<reference evidence="1 2" key="1">
    <citation type="submission" date="2017-12" db="EMBL/GenBank/DDBJ databases">
        <title>Comparative genomics of Botrytis spp.</title>
        <authorList>
            <person name="Valero-Jimenez C.A."/>
            <person name="Tapia P."/>
            <person name="Veloso J."/>
            <person name="Silva-Moreno E."/>
            <person name="Staats M."/>
            <person name="Valdes J.H."/>
            <person name="Van Kan J.A.L."/>
        </authorList>
    </citation>
    <scope>NUCLEOTIDE SEQUENCE [LARGE SCALE GENOMIC DNA]</scope>
    <source>
        <strain evidence="1 2">Bp0003</strain>
    </source>
</reference>
<gene>
    <name evidence="1" type="ORF">BPAE_0001g00790</name>
</gene>
<keyword evidence="2" id="KW-1185">Reference proteome</keyword>
<comment type="caution">
    <text evidence="1">The sequence shown here is derived from an EMBL/GenBank/DDBJ whole genome shotgun (WGS) entry which is preliminary data.</text>
</comment>
<dbReference type="AlphaFoldDB" id="A0A4Z1G2B4"/>
<dbReference type="EMBL" id="PQXI01000001">
    <property type="protein sequence ID" value="TGO31184.1"/>
    <property type="molecule type" value="Genomic_DNA"/>
</dbReference>
<name>A0A4Z1G2B4_9HELO</name>
<sequence>MLPCLAMPAHQTGDKAKNAGDQAYSWGTVALVTMNSEPIKTHSACHSLPIVKVSHVNRVEIEALAIGPDVISFGRDSKLKSVG</sequence>
<protein>
    <submittedName>
        <fullName evidence="1">Uncharacterized protein</fullName>
    </submittedName>
</protein>
<evidence type="ECO:0000313" key="1">
    <source>
        <dbReference type="EMBL" id="TGO31184.1"/>
    </source>
</evidence>
<accession>A0A4Z1G2B4</accession>
<evidence type="ECO:0000313" key="2">
    <source>
        <dbReference type="Proteomes" id="UP000297910"/>
    </source>
</evidence>
<proteinExistence type="predicted"/>
<dbReference type="Proteomes" id="UP000297910">
    <property type="component" value="Unassembled WGS sequence"/>
</dbReference>